<dbReference type="Proteomes" id="UP001166286">
    <property type="component" value="Unassembled WGS sequence"/>
</dbReference>
<dbReference type="NCBIfam" id="TIGR00290">
    <property type="entry name" value="MJ0570_dom"/>
    <property type="match status" value="1"/>
</dbReference>
<dbReference type="InterPro" id="IPR030662">
    <property type="entry name" value="DPH6/MJ0570"/>
</dbReference>
<evidence type="ECO:0000259" key="6">
    <source>
        <dbReference type="Pfam" id="PF01902"/>
    </source>
</evidence>
<dbReference type="Gene3D" id="3.90.1490.10">
    <property type="entry name" value="putative n-type atp pyrophosphatase, domain 2"/>
    <property type="match status" value="1"/>
</dbReference>
<dbReference type="PANTHER" id="PTHR12196">
    <property type="entry name" value="DOMAIN OF UNKNOWN FUNCTION 71 DUF71 -CONTAINING PROTEIN"/>
    <property type="match status" value="1"/>
</dbReference>
<dbReference type="EC" id="6.3.1.14" evidence="1"/>
<dbReference type="CDD" id="cd06155">
    <property type="entry name" value="eu_AANH_C_1"/>
    <property type="match status" value="1"/>
</dbReference>
<accession>A0AA39R786</accession>
<evidence type="ECO:0000256" key="3">
    <source>
        <dbReference type="ARBA" id="ARBA00029814"/>
    </source>
</evidence>
<dbReference type="CDD" id="cd01994">
    <property type="entry name" value="AANH_PF0828-like"/>
    <property type="match status" value="1"/>
</dbReference>
<reference evidence="7" key="1">
    <citation type="submission" date="2023-03" db="EMBL/GenBank/DDBJ databases">
        <title>Complete genome of Cladonia borealis.</title>
        <authorList>
            <person name="Park H."/>
        </authorList>
    </citation>
    <scope>NUCLEOTIDE SEQUENCE</scope>
    <source>
        <strain evidence="7">ANT050790</strain>
    </source>
</reference>
<comment type="caution">
    <text evidence="7">The sequence shown here is derived from an EMBL/GenBank/DDBJ whole genome shotgun (WGS) entry which is preliminary data.</text>
</comment>
<dbReference type="Gene3D" id="3.40.50.620">
    <property type="entry name" value="HUPs"/>
    <property type="match status" value="1"/>
</dbReference>
<evidence type="ECO:0000313" key="8">
    <source>
        <dbReference type="Proteomes" id="UP001166286"/>
    </source>
</evidence>
<dbReference type="Gene3D" id="3.30.1330.40">
    <property type="entry name" value="RutC-like"/>
    <property type="match status" value="2"/>
</dbReference>
<dbReference type="FunFam" id="3.40.50.620:FF:000145">
    <property type="entry name" value="ATP-binding domain containing protein"/>
    <property type="match status" value="1"/>
</dbReference>
<keyword evidence="8" id="KW-1185">Reference proteome</keyword>
<evidence type="ECO:0000256" key="2">
    <source>
        <dbReference type="ARBA" id="ARBA00018426"/>
    </source>
</evidence>
<dbReference type="AlphaFoldDB" id="A0AA39R786"/>
<dbReference type="GO" id="GO:0017183">
    <property type="term" value="P:protein histidyl modification to diphthamide"/>
    <property type="evidence" value="ECO:0007669"/>
    <property type="project" value="TreeGrafter"/>
</dbReference>
<protein>
    <recommendedName>
        <fullName evidence="2">Diphthine--ammonia ligase</fullName>
        <ecNumber evidence="1">6.3.1.14</ecNumber>
    </recommendedName>
    <alternativeName>
        <fullName evidence="3">Diphthamide synthase</fullName>
    </alternativeName>
    <alternativeName>
        <fullName evidence="4">Diphthamide synthetase</fullName>
    </alternativeName>
</protein>
<comment type="catalytic activity">
    <reaction evidence="5">
        <text>diphthine-[translation elongation factor 2] + NH4(+) + ATP = diphthamide-[translation elongation factor 2] + AMP + diphosphate + H(+)</text>
        <dbReference type="Rhea" id="RHEA:19753"/>
        <dbReference type="Rhea" id="RHEA-COMP:10172"/>
        <dbReference type="Rhea" id="RHEA-COMP:10174"/>
        <dbReference type="ChEBI" id="CHEBI:15378"/>
        <dbReference type="ChEBI" id="CHEBI:16692"/>
        <dbReference type="ChEBI" id="CHEBI:28938"/>
        <dbReference type="ChEBI" id="CHEBI:30616"/>
        <dbReference type="ChEBI" id="CHEBI:33019"/>
        <dbReference type="ChEBI" id="CHEBI:82696"/>
        <dbReference type="ChEBI" id="CHEBI:456215"/>
        <dbReference type="EC" id="6.3.1.14"/>
    </reaction>
</comment>
<dbReference type="EMBL" id="JAFEKC020000002">
    <property type="protein sequence ID" value="KAK0516217.1"/>
    <property type="molecule type" value="Genomic_DNA"/>
</dbReference>
<evidence type="ECO:0000256" key="5">
    <source>
        <dbReference type="ARBA" id="ARBA00048108"/>
    </source>
</evidence>
<evidence type="ECO:0000256" key="1">
    <source>
        <dbReference type="ARBA" id="ARBA00012089"/>
    </source>
</evidence>
<dbReference type="Pfam" id="PF01042">
    <property type="entry name" value="Ribonuc_L-PSP"/>
    <property type="match status" value="1"/>
</dbReference>
<dbReference type="InterPro" id="IPR014729">
    <property type="entry name" value="Rossmann-like_a/b/a_fold"/>
</dbReference>
<organism evidence="7 8">
    <name type="scientific">Cladonia borealis</name>
    <dbReference type="NCBI Taxonomy" id="184061"/>
    <lineage>
        <taxon>Eukaryota</taxon>
        <taxon>Fungi</taxon>
        <taxon>Dikarya</taxon>
        <taxon>Ascomycota</taxon>
        <taxon>Pezizomycotina</taxon>
        <taxon>Lecanoromycetes</taxon>
        <taxon>OSLEUM clade</taxon>
        <taxon>Lecanoromycetidae</taxon>
        <taxon>Lecanorales</taxon>
        <taxon>Lecanorineae</taxon>
        <taxon>Cladoniaceae</taxon>
        <taxon>Cladonia</taxon>
    </lineage>
</organism>
<dbReference type="InterPro" id="IPR006175">
    <property type="entry name" value="YjgF/YER057c/UK114"/>
</dbReference>
<dbReference type="CDD" id="cd06156">
    <property type="entry name" value="eu_AANH_C_2"/>
    <property type="match status" value="1"/>
</dbReference>
<evidence type="ECO:0000313" key="7">
    <source>
        <dbReference type="EMBL" id="KAK0516217.1"/>
    </source>
</evidence>
<evidence type="ECO:0000256" key="4">
    <source>
        <dbReference type="ARBA" id="ARBA00031552"/>
    </source>
</evidence>
<dbReference type="Pfam" id="PF01902">
    <property type="entry name" value="Diphthami_syn_2"/>
    <property type="match status" value="1"/>
</dbReference>
<proteinExistence type="predicted"/>
<sequence>MAINLQSLNVVGLISGGKDSFYSLLHCIANQHRVIALANLYPPEITSPSVTTEDLNSYMYQTAGHSIIPLYAEALGLPLYRQEICGIAANSAKDYHPISNTDESADETESLLPLLRKVITAHPTVNAVCSGAILSTYQRTRIESVARRLDLVPLSYLWQYPSLPPSSPGGLLDDMAAVGFDVRIVKVASGGLDEGLLWSNLMDPSVRTKVERSIARFGGSVLGEGGEYETLVVDGPSAIWKGRIEVQDHEWCIGRGGGGEAWIGFRHGAGKVERKLGFKSTDDGDWKILIRPIKLWDKQFRLLIAEPRPTPDRNKKGTNGEQLSDVRKVFEPRVVIISNGSKLILANITAVGSGYDAKKQMMGIKSKLFDILRNCAPCTADDIVLTTILLRSMTDFGNVNCIYERLFTLPNPPARVTIGCGDALPEGVSLMVSFVLGFGSQKARDGLHIQSRSYWAPANIGPYSQAIKIPLLGAKGSSLVYVAGQIPLVPASMEVFQPGPTEDGEHIAPFDERYFFERTCLALQHLWRIGKAMNVGWWTGGVAFITGKDDVQMKAEIAWEIWKRIHERELWEEEEELEDDFDIWDRVHGGMGSLVKHMAETQPLPDFARLSHGASYDIPGFLAIEVDELPRGCDIEWQGLGLEYHDSAASTVANPVSFIEVKTDQGLRTKLLELFEGRKTPFMAEATVYATNAALINDLDVQIVPCRRVWGRKGLQLAGAVVLSYNLE</sequence>
<gene>
    <name evidence="7" type="ORF">JMJ35_000820</name>
</gene>
<feature type="domain" description="Diphthamide synthase" evidence="6">
    <location>
        <begin position="10"/>
        <end position="250"/>
    </location>
</feature>
<name>A0AA39R786_9LECA</name>
<dbReference type="PANTHER" id="PTHR12196:SF2">
    <property type="entry name" value="DIPHTHINE--AMMONIA LIGASE"/>
    <property type="match status" value="1"/>
</dbReference>
<dbReference type="GO" id="GO:0017178">
    <property type="term" value="F:diphthine-ammonia ligase activity"/>
    <property type="evidence" value="ECO:0007669"/>
    <property type="project" value="UniProtKB-EC"/>
</dbReference>
<dbReference type="SUPFAM" id="SSF55298">
    <property type="entry name" value="YjgF-like"/>
    <property type="match status" value="2"/>
</dbReference>
<dbReference type="InterPro" id="IPR002761">
    <property type="entry name" value="Diphthami_syn_dom"/>
</dbReference>
<dbReference type="SUPFAM" id="SSF52402">
    <property type="entry name" value="Adenine nucleotide alpha hydrolases-like"/>
    <property type="match status" value="1"/>
</dbReference>
<dbReference type="InterPro" id="IPR035959">
    <property type="entry name" value="RutC-like_sf"/>
</dbReference>